<protein>
    <submittedName>
        <fullName evidence="10">TM2 domain</fullName>
    </submittedName>
</protein>
<dbReference type="Proteomes" id="UP000717585">
    <property type="component" value="Unassembled WGS sequence"/>
</dbReference>
<proteinExistence type="inferred from homology"/>
<evidence type="ECO:0000256" key="1">
    <source>
        <dbReference type="ARBA" id="ARBA00004141"/>
    </source>
</evidence>
<comment type="subcellular location">
    <subcellularLocation>
        <location evidence="1">Membrane</location>
        <topology evidence="1">Multi-pass membrane protein</topology>
    </subcellularLocation>
</comment>
<dbReference type="GO" id="GO:0016020">
    <property type="term" value="C:membrane"/>
    <property type="evidence" value="ECO:0007669"/>
    <property type="project" value="UniProtKB-SubCell"/>
</dbReference>
<sequence>MSCNYDCDALIATCTVLDTISCTGDRTFTQELNRYEGSACYIDSREGTRSYVVALLLSLFLGWTGIDRLYTGHVALALLKFMTFAFNWYGWALDFILLLTQRTSPVNGVWVVPDYLPRLWRPTRW</sequence>
<dbReference type="PANTHER" id="PTHR21016:SF1">
    <property type="entry name" value="TM2 DOMAIN-CONTAINING PROTEIN 1"/>
    <property type="match status" value="1"/>
</dbReference>
<evidence type="ECO:0000256" key="2">
    <source>
        <dbReference type="ARBA" id="ARBA00008284"/>
    </source>
</evidence>
<gene>
    <name evidence="10" type="ORF">J8273_2679</name>
</gene>
<name>A0A8J6E5H4_9EUKA</name>
<accession>A0A8J6E5H4</accession>
<reference evidence="10" key="1">
    <citation type="submission" date="2021-05" db="EMBL/GenBank/DDBJ databases">
        <title>A free-living protist that lacks canonical eukaryotic 1 DNA replication and segregation systems.</title>
        <authorList>
            <person name="Salas-Leiva D.E."/>
            <person name="Tromer E.C."/>
            <person name="Curtis B.A."/>
            <person name="Jerlstrom-Hultqvist J."/>
            <person name="Kolisko M."/>
            <person name="Yi Z."/>
            <person name="Salas-Leiva J.S."/>
            <person name="Gallot-Lavallee L."/>
            <person name="Kops G.J.P.L."/>
            <person name="Archibald J.M."/>
            <person name="Simpson A.G.B."/>
            <person name="Roger A.J."/>
        </authorList>
    </citation>
    <scope>NUCLEOTIDE SEQUENCE</scope>
    <source>
        <strain evidence="10">BICM</strain>
    </source>
</reference>
<evidence type="ECO:0000313" key="10">
    <source>
        <dbReference type="EMBL" id="KAG9395767.1"/>
    </source>
</evidence>
<dbReference type="InterPro" id="IPR050932">
    <property type="entry name" value="TM2D1-3-like"/>
</dbReference>
<evidence type="ECO:0000256" key="3">
    <source>
        <dbReference type="ARBA" id="ARBA00022692"/>
    </source>
</evidence>
<evidence type="ECO:0000313" key="11">
    <source>
        <dbReference type="Proteomes" id="UP000717585"/>
    </source>
</evidence>
<dbReference type="InterPro" id="IPR007829">
    <property type="entry name" value="TM2"/>
</dbReference>
<keyword evidence="6 8" id="KW-0472">Membrane</keyword>
<comment type="caution">
    <text evidence="10">The sequence shown here is derived from an EMBL/GenBank/DDBJ whole genome shotgun (WGS) entry which is preliminary data.</text>
</comment>
<keyword evidence="3 8" id="KW-0812">Transmembrane</keyword>
<dbReference type="OrthoDB" id="5804096at2759"/>
<evidence type="ECO:0000256" key="5">
    <source>
        <dbReference type="ARBA" id="ARBA00022989"/>
    </source>
</evidence>
<keyword evidence="7" id="KW-0325">Glycoprotein</keyword>
<feature type="domain" description="TM2" evidence="9">
    <location>
        <begin position="49"/>
        <end position="96"/>
    </location>
</feature>
<feature type="transmembrane region" description="Helical" evidence="8">
    <location>
        <begin position="51"/>
        <end position="70"/>
    </location>
</feature>
<keyword evidence="11" id="KW-1185">Reference proteome</keyword>
<dbReference type="PANTHER" id="PTHR21016">
    <property type="entry name" value="BETA-AMYLOID BINDING PROTEIN-RELATED"/>
    <property type="match status" value="1"/>
</dbReference>
<dbReference type="Pfam" id="PF05154">
    <property type="entry name" value="TM2"/>
    <property type="match status" value="1"/>
</dbReference>
<dbReference type="AlphaFoldDB" id="A0A8J6E5H4"/>
<organism evidence="10 11">
    <name type="scientific">Carpediemonas membranifera</name>
    <dbReference type="NCBI Taxonomy" id="201153"/>
    <lineage>
        <taxon>Eukaryota</taxon>
        <taxon>Metamonada</taxon>
        <taxon>Carpediemonas-like organisms</taxon>
        <taxon>Carpediemonas</taxon>
    </lineage>
</organism>
<evidence type="ECO:0000256" key="6">
    <source>
        <dbReference type="ARBA" id="ARBA00023136"/>
    </source>
</evidence>
<evidence type="ECO:0000256" key="7">
    <source>
        <dbReference type="ARBA" id="ARBA00023180"/>
    </source>
</evidence>
<dbReference type="EMBL" id="JAHDYR010000008">
    <property type="protein sequence ID" value="KAG9395767.1"/>
    <property type="molecule type" value="Genomic_DNA"/>
</dbReference>
<keyword evidence="5 8" id="KW-1133">Transmembrane helix</keyword>
<evidence type="ECO:0000259" key="9">
    <source>
        <dbReference type="Pfam" id="PF05154"/>
    </source>
</evidence>
<evidence type="ECO:0000256" key="8">
    <source>
        <dbReference type="SAM" id="Phobius"/>
    </source>
</evidence>
<feature type="transmembrane region" description="Helical" evidence="8">
    <location>
        <begin position="76"/>
        <end position="99"/>
    </location>
</feature>
<keyword evidence="4" id="KW-0732">Signal</keyword>
<comment type="similarity">
    <text evidence="2">Belongs to the TM2 family.</text>
</comment>
<evidence type="ECO:0000256" key="4">
    <source>
        <dbReference type="ARBA" id="ARBA00022729"/>
    </source>
</evidence>